<feature type="region of interest" description="Disordered" evidence="1">
    <location>
        <begin position="270"/>
        <end position="306"/>
    </location>
</feature>
<keyword evidence="2" id="KW-1133">Transmembrane helix</keyword>
<evidence type="ECO:0000313" key="4">
    <source>
        <dbReference type="Proteomes" id="UP000619079"/>
    </source>
</evidence>
<dbReference type="EMBL" id="JAELVR010000002">
    <property type="protein sequence ID" value="MBJ6370496.1"/>
    <property type="molecule type" value="Genomic_DNA"/>
</dbReference>
<keyword evidence="2" id="KW-0472">Membrane</keyword>
<protein>
    <submittedName>
        <fullName evidence="3">Uncharacterized protein</fullName>
    </submittedName>
</protein>
<organism evidence="3 4">
    <name type="scientific">Sedimentitalea arenosa</name>
    <dbReference type="NCBI Taxonomy" id="2798803"/>
    <lineage>
        <taxon>Bacteria</taxon>
        <taxon>Pseudomonadati</taxon>
        <taxon>Pseudomonadota</taxon>
        <taxon>Alphaproteobacteria</taxon>
        <taxon>Rhodobacterales</taxon>
        <taxon>Paracoccaceae</taxon>
        <taxon>Sedimentitalea</taxon>
    </lineage>
</organism>
<evidence type="ECO:0000256" key="2">
    <source>
        <dbReference type="SAM" id="Phobius"/>
    </source>
</evidence>
<gene>
    <name evidence="3" type="ORF">JF290_03055</name>
</gene>
<reference evidence="3" key="1">
    <citation type="submission" date="2020-12" db="EMBL/GenBank/DDBJ databases">
        <title>Sedimentitalea sp. nov., isolated from sand in Incheon.</title>
        <authorList>
            <person name="Kim W."/>
        </authorList>
    </citation>
    <scope>NUCLEOTIDE SEQUENCE</scope>
    <source>
        <strain evidence="3">CAU 1593</strain>
    </source>
</reference>
<evidence type="ECO:0000256" key="1">
    <source>
        <dbReference type="SAM" id="MobiDB-lite"/>
    </source>
</evidence>
<dbReference type="AlphaFoldDB" id="A0A8J7LZG2"/>
<comment type="caution">
    <text evidence="3">The sequence shown here is derived from an EMBL/GenBank/DDBJ whole genome shotgun (WGS) entry which is preliminary data.</text>
</comment>
<feature type="compositionally biased region" description="Pro residues" evidence="1">
    <location>
        <begin position="287"/>
        <end position="299"/>
    </location>
</feature>
<dbReference type="RefSeq" id="WP_199023283.1">
    <property type="nucleotide sequence ID" value="NZ_JAELVR010000002.1"/>
</dbReference>
<proteinExistence type="predicted"/>
<feature type="compositionally biased region" description="Low complexity" evidence="1">
    <location>
        <begin position="271"/>
        <end position="282"/>
    </location>
</feature>
<sequence length="440" mass="46902">MARGPLVSTSTEGLRPLGTAAQRSFELVTGTVAATLGPEHATLFAEPVATDHGDRIDWYAALPGEPVALPDLPEDEQAVLRDRLGRLVADIRAEADTLAASDDAQDQRLSEALRNAIEVPDETMVFALRDEAGALQPVLAHWAWLRDAQQSVRGVLTAMVPRPVAPTAQGASTGQATDGGSDESRGGSAAWWWLILLGWLLLAALLAFILYLVIAPCGLNGGRLIFCPAPEEAVSAIPGERAVIEDEIARLRRELTLLDRSCQPTIPILPATPGETAPEAPAQPNLPAFPAPGAAPAPAPQDDTSLTPEAVGRQLVERGARRGELNFALSWSTTDDIDLTVACPTGQVLSHSNRSDCNGIYDLDANVRRAEAVTDPVENVVFDEVIEGVYQVRALLKGNRTVGDKTVTLHVLRQDGRSQTYSGKVGDNAPEWAVNISISR</sequence>
<keyword evidence="4" id="KW-1185">Reference proteome</keyword>
<dbReference type="Proteomes" id="UP000619079">
    <property type="component" value="Unassembled WGS sequence"/>
</dbReference>
<accession>A0A8J7LZG2</accession>
<evidence type="ECO:0000313" key="3">
    <source>
        <dbReference type="EMBL" id="MBJ6370496.1"/>
    </source>
</evidence>
<name>A0A8J7LZG2_9RHOB</name>
<feature type="transmembrane region" description="Helical" evidence="2">
    <location>
        <begin position="191"/>
        <end position="214"/>
    </location>
</feature>
<keyword evidence="2" id="KW-0812">Transmembrane</keyword>